<evidence type="ECO:0000313" key="1">
    <source>
        <dbReference type="EMBL" id="OEH74410.1"/>
    </source>
</evidence>
<reference evidence="1 2" key="1">
    <citation type="journal article" date="2016" name="BMC Genomics">
        <title>Comparative genomics reveals Cyclospora cayetanensis possesses coccidia-like metabolism and invasion components but unique surface antigens.</title>
        <authorList>
            <person name="Liu S."/>
            <person name="Wang L."/>
            <person name="Zheng H."/>
            <person name="Xu Z."/>
            <person name="Roellig D.M."/>
            <person name="Li N."/>
            <person name="Frace M.A."/>
            <person name="Tang K."/>
            <person name="Arrowood M.J."/>
            <person name="Moss D.M."/>
            <person name="Zhang L."/>
            <person name="Feng Y."/>
            <person name="Xiao L."/>
        </authorList>
    </citation>
    <scope>NUCLEOTIDE SEQUENCE [LARGE SCALE GENOMIC DNA]</scope>
    <source>
        <strain evidence="1 2">CHN_HEN01</strain>
    </source>
</reference>
<dbReference type="EMBL" id="JROU02002050">
    <property type="protein sequence ID" value="OEH74410.1"/>
    <property type="molecule type" value="Genomic_DNA"/>
</dbReference>
<dbReference type="InParanoid" id="A0A1D3CT87"/>
<dbReference type="VEuPathDB" id="ToxoDB:cyc_08756"/>
<keyword evidence="2" id="KW-1185">Reference proteome</keyword>
<sequence length="96" mass="10950">MCSPPDHLVSPSLYSGLPMGGRTQELPILRQRVCYEEATPGVLDRALDLWRAESSRCLTEVSSPIQQKLNRSRRCLYLYALTTAFEKPMGFLDCWK</sequence>
<evidence type="ECO:0000313" key="2">
    <source>
        <dbReference type="Proteomes" id="UP000095192"/>
    </source>
</evidence>
<organism evidence="1 2">
    <name type="scientific">Cyclospora cayetanensis</name>
    <dbReference type="NCBI Taxonomy" id="88456"/>
    <lineage>
        <taxon>Eukaryota</taxon>
        <taxon>Sar</taxon>
        <taxon>Alveolata</taxon>
        <taxon>Apicomplexa</taxon>
        <taxon>Conoidasida</taxon>
        <taxon>Coccidia</taxon>
        <taxon>Eucoccidiorida</taxon>
        <taxon>Eimeriorina</taxon>
        <taxon>Eimeriidae</taxon>
        <taxon>Cyclospora</taxon>
    </lineage>
</organism>
<proteinExistence type="predicted"/>
<gene>
    <name evidence="1" type="ORF">cyc_08756</name>
</gene>
<dbReference type="Proteomes" id="UP000095192">
    <property type="component" value="Unassembled WGS sequence"/>
</dbReference>
<accession>A0A1D3CT87</accession>
<name>A0A1D3CT87_9EIME</name>
<dbReference type="AlphaFoldDB" id="A0A1D3CT87"/>
<comment type="caution">
    <text evidence="1">The sequence shown here is derived from an EMBL/GenBank/DDBJ whole genome shotgun (WGS) entry which is preliminary data.</text>
</comment>
<protein>
    <submittedName>
        <fullName evidence="1">Uncharacterized protein</fullName>
    </submittedName>
</protein>